<accession>M5G609</accession>
<dbReference type="Pfam" id="PF03153">
    <property type="entry name" value="TFIIA"/>
    <property type="match status" value="1"/>
</dbReference>
<proteinExistence type="inferred from homology"/>
<comment type="similarity">
    <text evidence="2">Belongs to the TFIIA subunit 1 family.</text>
</comment>
<feature type="compositionally biased region" description="Pro residues" evidence="5">
    <location>
        <begin position="149"/>
        <end position="158"/>
    </location>
</feature>
<organism evidence="6 7">
    <name type="scientific">Dacryopinax primogenitus (strain DJM 731)</name>
    <name type="common">Brown rot fungus</name>
    <dbReference type="NCBI Taxonomy" id="1858805"/>
    <lineage>
        <taxon>Eukaryota</taxon>
        <taxon>Fungi</taxon>
        <taxon>Dikarya</taxon>
        <taxon>Basidiomycota</taxon>
        <taxon>Agaricomycotina</taxon>
        <taxon>Dacrymycetes</taxon>
        <taxon>Dacrymycetales</taxon>
        <taxon>Dacrymycetaceae</taxon>
        <taxon>Dacryopinax</taxon>
    </lineage>
</organism>
<protein>
    <recommendedName>
        <fullName evidence="8">Transcription factor IIA, alpha/beta subunit</fullName>
    </recommendedName>
</protein>
<keyword evidence="4" id="KW-0539">Nucleus</keyword>
<reference evidence="6 7" key="1">
    <citation type="journal article" date="2012" name="Science">
        <title>The Paleozoic origin of enzymatic lignin decomposition reconstructed from 31 fungal genomes.</title>
        <authorList>
            <person name="Floudas D."/>
            <person name="Binder M."/>
            <person name="Riley R."/>
            <person name="Barry K."/>
            <person name="Blanchette R.A."/>
            <person name="Henrissat B."/>
            <person name="Martinez A.T."/>
            <person name="Otillar R."/>
            <person name="Spatafora J.W."/>
            <person name="Yadav J.S."/>
            <person name="Aerts A."/>
            <person name="Benoit I."/>
            <person name="Boyd A."/>
            <person name="Carlson A."/>
            <person name="Copeland A."/>
            <person name="Coutinho P.M."/>
            <person name="de Vries R.P."/>
            <person name="Ferreira P."/>
            <person name="Findley K."/>
            <person name="Foster B."/>
            <person name="Gaskell J."/>
            <person name="Glotzer D."/>
            <person name="Gorecki P."/>
            <person name="Heitman J."/>
            <person name="Hesse C."/>
            <person name="Hori C."/>
            <person name="Igarashi K."/>
            <person name="Jurgens J.A."/>
            <person name="Kallen N."/>
            <person name="Kersten P."/>
            <person name="Kohler A."/>
            <person name="Kuees U."/>
            <person name="Kumar T.K.A."/>
            <person name="Kuo A."/>
            <person name="LaButti K."/>
            <person name="Larrondo L.F."/>
            <person name="Lindquist E."/>
            <person name="Ling A."/>
            <person name="Lombard V."/>
            <person name="Lucas S."/>
            <person name="Lundell T."/>
            <person name="Martin R."/>
            <person name="McLaughlin D.J."/>
            <person name="Morgenstern I."/>
            <person name="Morin E."/>
            <person name="Murat C."/>
            <person name="Nagy L.G."/>
            <person name="Nolan M."/>
            <person name="Ohm R.A."/>
            <person name="Patyshakuliyeva A."/>
            <person name="Rokas A."/>
            <person name="Ruiz-Duenas F.J."/>
            <person name="Sabat G."/>
            <person name="Salamov A."/>
            <person name="Samejima M."/>
            <person name="Schmutz J."/>
            <person name="Slot J.C."/>
            <person name="St John F."/>
            <person name="Stenlid J."/>
            <person name="Sun H."/>
            <person name="Sun S."/>
            <person name="Syed K."/>
            <person name="Tsang A."/>
            <person name="Wiebenga A."/>
            <person name="Young D."/>
            <person name="Pisabarro A."/>
            <person name="Eastwood D.C."/>
            <person name="Martin F."/>
            <person name="Cullen D."/>
            <person name="Grigoriev I.V."/>
            <person name="Hibbett D.S."/>
        </authorList>
    </citation>
    <scope>NUCLEOTIDE SEQUENCE [LARGE SCALE GENOMIC DNA]</scope>
    <source>
        <strain evidence="6 7">DJM-731 SS1</strain>
    </source>
</reference>
<dbReference type="InterPro" id="IPR009088">
    <property type="entry name" value="TFIIA_b-brl"/>
</dbReference>
<feature type="region of interest" description="Disordered" evidence="5">
    <location>
        <begin position="53"/>
        <end position="193"/>
    </location>
</feature>
<evidence type="ECO:0000256" key="2">
    <source>
        <dbReference type="ARBA" id="ARBA00010059"/>
    </source>
</evidence>
<comment type="subcellular location">
    <subcellularLocation>
        <location evidence="1">Nucleus</location>
    </subcellularLocation>
</comment>
<dbReference type="OrthoDB" id="6275927at2759"/>
<keyword evidence="3" id="KW-0804">Transcription</keyword>
<evidence type="ECO:0000313" key="7">
    <source>
        <dbReference type="Proteomes" id="UP000030653"/>
    </source>
</evidence>
<dbReference type="GO" id="GO:0006367">
    <property type="term" value="P:transcription initiation at RNA polymerase II promoter"/>
    <property type="evidence" value="ECO:0007669"/>
    <property type="project" value="InterPro"/>
</dbReference>
<dbReference type="PANTHER" id="PTHR12694">
    <property type="entry name" value="TRANSCRIPTION INITIATION FACTOR IIA SUBUNIT 1"/>
    <property type="match status" value="1"/>
</dbReference>
<keyword evidence="7" id="KW-1185">Reference proteome</keyword>
<dbReference type="SUPFAM" id="SSF47396">
    <property type="entry name" value="Transcription factor IIA (TFIIA), alpha-helical domain"/>
    <property type="match status" value="1"/>
</dbReference>
<sequence>MSNRIVPATYRNIIDEVIASIKTDFEDAGVENDVIQELQNRWEMKVVASRVAQFEPAPPSPPQRLPPLPPPPPPGYIKTEPNDNFALYGASSNIPNRPPGAQQPRLPYPATNGNGALVTPNGNHPSQHSDDSDSDEATAHHPTPQKPTAKPPKPPKAKPLPTNDEEIGSDLDDSDDEELGEEEEGDDGGRDSVLCTYDKVQRVKNKWKCVLKDGIMHINGKDYLFSKCTGEFDW</sequence>
<feature type="compositionally biased region" description="Pro residues" evidence="5">
    <location>
        <begin position="56"/>
        <end position="75"/>
    </location>
</feature>
<feature type="compositionally biased region" description="Acidic residues" evidence="5">
    <location>
        <begin position="163"/>
        <end position="186"/>
    </location>
</feature>
<dbReference type="AlphaFoldDB" id="M5G609"/>
<dbReference type="Proteomes" id="UP000030653">
    <property type="component" value="Unassembled WGS sequence"/>
</dbReference>
<dbReference type="PANTHER" id="PTHR12694:SF8">
    <property type="entry name" value="TRANSCRIPTION INITIATION FACTOR IIA SUBUNIT 1"/>
    <property type="match status" value="1"/>
</dbReference>
<dbReference type="SMART" id="SM01371">
    <property type="entry name" value="TFIIA"/>
    <property type="match status" value="1"/>
</dbReference>
<dbReference type="CDD" id="cd07976">
    <property type="entry name" value="TFIIA_alpha_beta_like"/>
    <property type="match status" value="1"/>
</dbReference>
<evidence type="ECO:0000256" key="4">
    <source>
        <dbReference type="ARBA" id="ARBA00023242"/>
    </source>
</evidence>
<evidence type="ECO:0000313" key="6">
    <source>
        <dbReference type="EMBL" id="EJU04154.1"/>
    </source>
</evidence>
<dbReference type="Gene3D" id="2.30.18.10">
    <property type="entry name" value="Transcription factor IIA (TFIIA), beta-barrel domain"/>
    <property type="match status" value="1"/>
</dbReference>
<dbReference type="OMA" id="NNVRQDF"/>
<evidence type="ECO:0000256" key="3">
    <source>
        <dbReference type="ARBA" id="ARBA00023163"/>
    </source>
</evidence>
<evidence type="ECO:0008006" key="8">
    <source>
        <dbReference type="Google" id="ProtNLM"/>
    </source>
</evidence>
<dbReference type="EMBL" id="JH795858">
    <property type="protein sequence ID" value="EJU04154.1"/>
    <property type="molecule type" value="Genomic_DNA"/>
</dbReference>
<dbReference type="SUPFAM" id="SSF50784">
    <property type="entry name" value="Transcription factor IIA (TFIIA), beta-barrel domain"/>
    <property type="match status" value="1"/>
</dbReference>
<gene>
    <name evidence="6" type="ORF">DACRYDRAFT_20780</name>
</gene>
<dbReference type="STRING" id="1858805.M5G609"/>
<dbReference type="Gene3D" id="1.10.287.100">
    <property type="match status" value="1"/>
</dbReference>
<dbReference type="HOGENOM" id="CLU_030027_2_1_1"/>
<name>M5G609_DACPD</name>
<dbReference type="FunFam" id="2.30.18.10:FF:000008">
    <property type="entry name" value="Transcription factor TFIIA complex large subunit"/>
    <property type="match status" value="1"/>
</dbReference>
<dbReference type="GO" id="GO:0005672">
    <property type="term" value="C:transcription factor TFIIA complex"/>
    <property type="evidence" value="ECO:0007669"/>
    <property type="project" value="InterPro"/>
</dbReference>
<dbReference type="InterPro" id="IPR004855">
    <property type="entry name" value="TFIIA_asu/bsu"/>
</dbReference>
<dbReference type="GeneID" id="63687141"/>
<evidence type="ECO:0000256" key="5">
    <source>
        <dbReference type="SAM" id="MobiDB-lite"/>
    </source>
</evidence>
<dbReference type="RefSeq" id="XP_040631048.1">
    <property type="nucleotide sequence ID" value="XM_040772079.1"/>
</dbReference>
<evidence type="ECO:0000256" key="1">
    <source>
        <dbReference type="ARBA" id="ARBA00004123"/>
    </source>
</evidence>